<name>A0A1I4PJB2_9BACI</name>
<proteinExistence type="predicted"/>
<feature type="transmembrane region" description="Helical" evidence="1">
    <location>
        <begin position="56"/>
        <end position="78"/>
    </location>
</feature>
<keyword evidence="3" id="KW-1185">Reference proteome</keyword>
<dbReference type="Proteomes" id="UP000199668">
    <property type="component" value="Unassembled WGS sequence"/>
</dbReference>
<dbReference type="AlphaFoldDB" id="A0A1I4PJB2"/>
<accession>A0A1I4PJB2</accession>
<feature type="transmembrane region" description="Helical" evidence="1">
    <location>
        <begin position="85"/>
        <end position="105"/>
    </location>
</feature>
<keyword evidence="1" id="KW-1133">Transmembrane helix</keyword>
<sequence>MKRSSLKPVEYPDSMTVRIAGVVFLGFLLQVLLDNILPTLHHYYQSHDGGSYDGDLIARGDALLAYIMWIFPVAFYCFTIPKSKLFQGILFTTVVMLPLIWYDYYDFMGVHDNIETISIFRHAFFSVPFMFTLHLLLPEPDPLPKQEIEPQKRRCSAMEHSRW</sequence>
<evidence type="ECO:0000313" key="2">
    <source>
        <dbReference type="EMBL" id="SFM27523.1"/>
    </source>
</evidence>
<keyword evidence="1" id="KW-0472">Membrane</keyword>
<gene>
    <name evidence="2" type="ORF">SAMN04488054_1274</name>
</gene>
<reference evidence="2 3" key="1">
    <citation type="submission" date="2016-10" db="EMBL/GenBank/DDBJ databases">
        <authorList>
            <person name="de Groot N.N."/>
        </authorList>
    </citation>
    <scope>NUCLEOTIDE SEQUENCE [LARGE SCALE GENOMIC DNA]</scope>
    <source>
        <strain evidence="2 3">CGMCC 1.6134</strain>
    </source>
</reference>
<organism evidence="2 3">
    <name type="scientific">Salibacterium qingdaonense</name>
    <dbReference type="NCBI Taxonomy" id="266892"/>
    <lineage>
        <taxon>Bacteria</taxon>
        <taxon>Bacillati</taxon>
        <taxon>Bacillota</taxon>
        <taxon>Bacilli</taxon>
        <taxon>Bacillales</taxon>
        <taxon>Bacillaceae</taxon>
    </lineage>
</organism>
<evidence type="ECO:0000313" key="3">
    <source>
        <dbReference type="Proteomes" id="UP000199668"/>
    </source>
</evidence>
<feature type="transmembrane region" description="Helical" evidence="1">
    <location>
        <begin position="21"/>
        <end position="44"/>
    </location>
</feature>
<protein>
    <submittedName>
        <fullName evidence="2">Uncharacterized protein</fullName>
    </submittedName>
</protein>
<evidence type="ECO:0000256" key="1">
    <source>
        <dbReference type="SAM" id="Phobius"/>
    </source>
</evidence>
<dbReference type="RefSeq" id="WP_090927918.1">
    <property type="nucleotide sequence ID" value="NZ_FOTY01000027.1"/>
</dbReference>
<dbReference type="EMBL" id="FOTY01000027">
    <property type="protein sequence ID" value="SFM27523.1"/>
    <property type="molecule type" value="Genomic_DNA"/>
</dbReference>
<keyword evidence="1" id="KW-0812">Transmembrane</keyword>